<evidence type="ECO:0000313" key="1">
    <source>
        <dbReference type="EMBL" id="CAK0873081.1"/>
    </source>
</evidence>
<sequence>MFAVRLTTKNTFIDAVSWAQEEREEPPLHRTRSDPTLRFHLADGGEDAKATADGTEFVTSVKPAARATLADFESPLSAEQPSKPFAGASVGFRTPLSSKARPFAAPAGTAGLHALEWRVR</sequence>
<organism evidence="1 2">
    <name type="scientific">Prorocentrum cordatum</name>
    <dbReference type="NCBI Taxonomy" id="2364126"/>
    <lineage>
        <taxon>Eukaryota</taxon>
        <taxon>Sar</taxon>
        <taxon>Alveolata</taxon>
        <taxon>Dinophyceae</taxon>
        <taxon>Prorocentrales</taxon>
        <taxon>Prorocentraceae</taxon>
        <taxon>Prorocentrum</taxon>
    </lineage>
</organism>
<accession>A0ABN9VML9</accession>
<protein>
    <recommendedName>
        <fullName evidence="3">Coatomer subunit delta</fullName>
    </recommendedName>
</protein>
<keyword evidence="2" id="KW-1185">Reference proteome</keyword>
<reference evidence="1" key="1">
    <citation type="submission" date="2023-10" db="EMBL/GenBank/DDBJ databases">
        <authorList>
            <person name="Chen Y."/>
            <person name="Shah S."/>
            <person name="Dougan E. K."/>
            <person name="Thang M."/>
            <person name="Chan C."/>
        </authorList>
    </citation>
    <scope>NUCLEOTIDE SEQUENCE [LARGE SCALE GENOMIC DNA]</scope>
</reference>
<name>A0ABN9VML9_9DINO</name>
<dbReference type="EMBL" id="CAUYUJ010017238">
    <property type="protein sequence ID" value="CAK0873081.1"/>
    <property type="molecule type" value="Genomic_DNA"/>
</dbReference>
<dbReference type="Proteomes" id="UP001189429">
    <property type="component" value="Unassembled WGS sequence"/>
</dbReference>
<evidence type="ECO:0000313" key="2">
    <source>
        <dbReference type="Proteomes" id="UP001189429"/>
    </source>
</evidence>
<proteinExistence type="predicted"/>
<gene>
    <name evidence="1" type="ORF">PCOR1329_LOCUS58382</name>
</gene>
<evidence type="ECO:0008006" key="3">
    <source>
        <dbReference type="Google" id="ProtNLM"/>
    </source>
</evidence>
<comment type="caution">
    <text evidence="1">The sequence shown here is derived from an EMBL/GenBank/DDBJ whole genome shotgun (WGS) entry which is preliminary data.</text>
</comment>